<evidence type="ECO:0000313" key="1">
    <source>
        <dbReference type="EMBL" id="VEH65012.1"/>
    </source>
</evidence>
<dbReference type="KEGG" id="rpne:NCTC8284_00146"/>
<dbReference type="InterPro" id="IPR045865">
    <property type="entry name" value="ACT-like_dom_sf"/>
</dbReference>
<dbReference type="Proteomes" id="UP000278733">
    <property type="component" value="Chromosome"/>
</dbReference>
<reference evidence="1 2" key="1">
    <citation type="submission" date="2018-12" db="EMBL/GenBank/DDBJ databases">
        <authorList>
            <consortium name="Pathogen Informatics"/>
        </authorList>
    </citation>
    <scope>NUCLEOTIDE SEQUENCE [LARGE SCALE GENOMIC DNA]</scope>
    <source>
        <strain evidence="1 2">NCTC8284</strain>
    </source>
</reference>
<proteinExistence type="predicted"/>
<keyword evidence="1" id="KW-0808">Transferase</keyword>
<dbReference type="Gene3D" id="3.30.70.260">
    <property type="match status" value="1"/>
</dbReference>
<gene>
    <name evidence="1" type="primary">ilvM</name>
    <name evidence="1" type="ORF">NCTC8284_00146</name>
</gene>
<dbReference type="AlphaFoldDB" id="A0A448MIN0"/>
<protein>
    <submittedName>
        <fullName evidence="1">IlvM</fullName>
        <ecNumber evidence="1">2.2.1.6</ecNumber>
    </submittedName>
</protein>
<organism evidence="1 2">
    <name type="scientific">Rodentibacter pneumotropicus</name>
    <dbReference type="NCBI Taxonomy" id="758"/>
    <lineage>
        <taxon>Bacteria</taxon>
        <taxon>Pseudomonadati</taxon>
        <taxon>Pseudomonadota</taxon>
        <taxon>Gammaproteobacteria</taxon>
        <taxon>Pasteurellales</taxon>
        <taxon>Pasteurellaceae</taxon>
        <taxon>Rodentibacter</taxon>
    </lineage>
</organism>
<dbReference type="Pfam" id="PF13710">
    <property type="entry name" value="ACT_5"/>
    <property type="match status" value="1"/>
</dbReference>
<name>A0A448MIN0_9PAST</name>
<dbReference type="EMBL" id="LR134405">
    <property type="protein sequence ID" value="VEH65012.1"/>
    <property type="molecule type" value="Genomic_DNA"/>
</dbReference>
<dbReference type="EC" id="2.2.1.6" evidence="1"/>
<dbReference type="NCBIfam" id="NF008362">
    <property type="entry name" value="PRK11152.1"/>
    <property type="match status" value="1"/>
</dbReference>
<dbReference type="GO" id="GO:0003984">
    <property type="term" value="F:acetolactate synthase activity"/>
    <property type="evidence" value="ECO:0007669"/>
    <property type="project" value="UniProtKB-EC"/>
</dbReference>
<accession>A0A448MIN0</accession>
<dbReference type="SUPFAM" id="SSF55021">
    <property type="entry name" value="ACT-like"/>
    <property type="match status" value="1"/>
</dbReference>
<evidence type="ECO:0000313" key="2">
    <source>
        <dbReference type="Proteomes" id="UP000278733"/>
    </source>
</evidence>
<sequence length="136" mass="16490">MNEYQIELTARHRPEVLERILRVVRHRGFTVTAMQMALIEDKVRLKITVKSDRTLHLLVNQLVKLPDVMRLKMIIKDDDEDFPIYRIMSIYEFYDLYVNKKLKLSLFSIQKDKNDGIEHFFSYLFFLGHFEKIMRH</sequence>
<dbReference type="STRING" id="758.GCA_000730685_01847"/>